<feature type="compositionally biased region" description="Low complexity" evidence="2">
    <location>
        <begin position="37"/>
        <end position="55"/>
    </location>
</feature>
<dbReference type="FunFam" id="2.40.50.700:FF:000002">
    <property type="entry name" value="Cell wall biogenesis protein"/>
    <property type="match status" value="1"/>
</dbReference>
<evidence type="ECO:0000256" key="1">
    <source>
        <dbReference type="ARBA" id="ARBA00005785"/>
    </source>
</evidence>
<gene>
    <name evidence="4" type="ORF">BDA99DRAFT_567729</name>
</gene>
<accession>A0AAD5KAQ1</accession>
<dbReference type="GO" id="GO:0000175">
    <property type="term" value="F:3'-5'-RNA exonuclease activity"/>
    <property type="evidence" value="ECO:0007669"/>
    <property type="project" value="TreeGrafter"/>
</dbReference>
<dbReference type="PANTHER" id="PTHR23355">
    <property type="entry name" value="RIBONUCLEASE"/>
    <property type="match status" value="1"/>
</dbReference>
<feature type="region of interest" description="Disordered" evidence="2">
    <location>
        <begin position="292"/>
        <end position="393"/>
    </location>
</feature>
<dbReference type="Gene3D" id="2.40.50.700">
    <property type="match status" value="1"/>
</dbReference>
<reference evidence="4" key="1">
    <citation type="journal article" date="2022" name="IScience">
        <title>Evolution of zygomycete secretomes and the origins of terrestrial fungal ecologies.</title>
        <authorList>
            <person name="Chang Y."/>
            <person name="Wang Y."/>
            <person name="Mondo S."/>
            <person name="Ahrendt S."/>
            <person name="Andreopoulos W."/>
            <person name="Barry K."/>
            <person name="Beard J."/>
            <person name="Benny G.L."/>
            <person name="Blankenship S."/>
            <person name="Bonito G."/>
            <person name="Cuomo C."/>
            <person name="Desiro A."/>
            <person name="Gervers K.A."/>
            <person name="Hundley H."/>
            <person name="Kuo A."/>
            <person name="LaButti K."/>
            <person name="Lang B.F."/>
            <person name="Lipzen A."/>
            <person name="O'Donnell K."/>
            <person name="Pangilinan J."/>
            <person name="Reynolds N."/>
            <person name="Sandor L."/>
            <person name="Smith M.E."/>
            <person name="Tsang A."/>
            <person name="Grigoriev I.V."/>
            <person name="Stajich J.E."/>
            <person name="Spatafora J.W."/>
        </authorList>
    </citation>
    <scope>NUCLEOTIDE SEQUENCE</scope>
    <source>
        <strain evidence="4">RSA 2281</strain>
    </source>
</reference>
<dbReference type="InterPro" id="IPR050180">
    <property type="entry name" value="RNR_Ribonuclease"/>
</dbReference>
<feature type="region of interest" description="Disordered" evidence="2">
    <location>
        <begin position="1200"/>
        <end position="1223"/>
    </location>
</feature>
<dbReference type="GO" id="GO:0006402">
    <property type="term" value="P:mRNA catabolic process"/>
    <property type="evidence" value="ECO:0007669"/>
    <property type="project" value="TreeGrafter"/>
</dbReference>
<evidence type="ECO:0000313" key="5">
    <source>
        <dbReference type="Proteomes" id="UP001209540"/>
    </source>
</evidence>
<feature type="region of interest" description="Disordered" evidence="2">
    <location>
        <begin position="137"/>
        <end position="180"/>
    </location>
</feature>
<dbReference type="SMART" id="SM00955">
    <property type="entry name" value="RNB"/>
    <property type="match status" value="1"/>
</dbReference>
<organism evidence="4 5">
    <name type="scientific">Phascolomyces articulosus</name>
    <dbReference type="NCBI Taxonomy" id="60185"/>
    <lineage>
        <taxon>Eukaryota</taxon>
        <taxon>Fungi</taxon>
        <taxon>Fungi incertae sedis</taxon>
        <taxon>Mucoromycota</taxon>
        <taxon>Mucoromycotina</taxon>
        <taxon>Mucoromycetes</taxon>
        <taxon>Mucorales</taxon>
        <taxon>Lichtheimiaceae</taxon>
        <taxon>Phascolomyces</taxon>
    </lineage>
</organism>
<dbReference type="Pfam" id="PF00773">
    <property type="entry name" value="RNB"/>
    <property type="match status" value="1"/>
</dbReference>
<reference evidence="4" key="2">
    <citation type="submission" date="2023-02" db="EMBL/GenBank/DDBJ databases">
        <authorList>
            <consortium name="DOE Joint Genome Institute"/>
            <person name="Mondo S.J."/>
            <person name="Chang Y."/>
            <person name="Wang Y."/>
            <person name="Ahrendt S."/>
            <person name="Andreopoulos W."/>
            <person name="Barry K."/>
            <person name="Beard J."/>
            <person name="Benny G.L."/>
            <person name="Blankenship S."/>
            <person name="Bonito G."/>
            <person name="Cuomo C."/>
            <person name="Desiro A."/>
            <person name="Gervers K.A."/>
            <person name="Hundley H."/>
            <person name="Kuo A."/>
            <person name="LaButti K."/>
            <person name="Lang B.F."/>
            <person name="Lipzen A."/>
            <person name="O'Donnell K."/>
            <person name="Pangilinan J."/>
            <person name="Reynolds N."/>
            <person name="Sandor L."/>
            <person name="Smith M.W."/>
            <person name="Tsang A."/>
            <person name="Grigoriev I.V."/>
            <person name="Stajich J.E."/>
            <person name="Spatafora J.W."/>
        </authorList>
    </citation>
    <scope>NUCLEOTIDE SEQUENCE</scope>
    <source>
        <strain evidence="4">RSA 2281</strain>
    </source>
</reference>
<evidence type="ECO:0000259" key="3">
    <source>
        <dbReference type="SMART" id="SM00955"/>
    </source>
</evidence>
<dbReference type="PANTHER" id="PTHR23355:SF9">
    <property type="entry name" value="DIS3-LIKE EXONUCLEASE 2"/>
    <property type="match status" value="1"/>
</dbReference>
<proteinExistence type="inferred from homology"/>
<dbReference type="AlphaFoldDB" id="A0AAD5KAQ1"/>
<feature type="compositionally biased region" description="Gly residues" evidence="2">
    <location>
        <begin position="320"/>
        <end position="329"/>
    </location>
</feature>
<comment type="caution">
    <text evidence="4">The sequence shown here is derived from an EMBL/GenBank/DDBJ whole genome shotgun (WGS) entry which is preliminary data.</text>
</comment>
<feature type="domain" description="RNB" evidence="3">
    <location>
        <begin position="709"/>
        <end position="1049"/>
    </location>
</feature>
<dbReference type="GO" id="GO:0000932">
    <property type="term" value="C:P-body"/>
    <property type="evidence" value="ECO:0007669"/>
    <property type="project" value="TreeGrafter"/>
</dbReference>
<dbReference type="InterPro" id="IPR001900">
    <property type="entry name" value="RNase_II/R"/>
</dbReference>
<dbReference type="InterPro" id="IPR012340">
    <property type="entry name" value="NA-bd_OB-fold"/>
</dbReference>
<name>A0AAD5KAQ1_9FUNG</name>
<feature type="compositionally biased region" description="Polar residues" evidence="2">
    <location>
        <begin position="335"/>
        <end position="346"/>
    </location>
</feature>
<protein>
    <recommendedName>
        <fullName evidence="3">RNB domain-containing protein</fullName>
    </recommendedName>
</protein>
<dbReference type="Gene3D" id="2.40.50.140">
    <property type="entry name" value="Nucleic acid-binding proteins"/>
    <property type="match status" value="1"/>
</dbReference>
<dbReference type="Proteomes" id="UP001209540">
    <property type="component" value="Unassembled WGS sequence"/>
</dbReference>
<dbReference type="Gene3D" id="2.40.50.690">
    <property type="match status" value="1"/>
</dbReference>
<dbReference type="SUPFAM" id="SSF50249">
    <property type="entry name" value="Nucleic acid-binding proteins"/>
    <property type="match status" value="2"/>
</dbReference>
<dbReference type="Pfam" id="PF17877">
    <property type="entry name" value="Dis3l2_C_term"/>
    <property type="match status" value="1"/>
</dbReference>
<comment type="similarity">
    <text evidence="1">Belongs to the RNR ribonuclease family.</text>
</comment>
<dbReference type="InterPro" id="IPR041505">
    <property type="entry name" value="Dis3_CSD2"/>
</dbReference>
<keyword evidence="5" id="KW-1185">Reference proteome</keyword>
<sequence>MESLEHQTAPESTRGLFDPPERKPSPPNSTNVKGGHSTTTTTSPPSSSSSSSSSSGIIDKRRSLNTYAPLITPSTNKDRPMTRGHQRSRSAVMLTNSSSRKSFGLQPLSEESGAGVDNKKVTVDSLQDMINTLKSLPPVTLNKEGNGPMPNGTISSSAVIGSSSSSRPGSRRPSIGPDTMQDMVQNTVQELRNIDKHTAARRRSRRASSMTSTLEASVALRDFALAEAEAKLMGTFAKIEGKNLDIKEEEEEEDELDNKEPSSIKQMLMSMPRRHSTSRHVGLNEEIHNNGIAPIRTAGRRRYSESSGNSFDMSSLSSLGGNGSMGNSGTGKRMSLQQLPTLSENAEMSGKAGRRLTFNKPLTLEESNKKISHSRRSSRNLDYDWRSSTSSTSSVPLPAIHQSFNLVPFTPTRVSFAKDDANPHQRRPLFIAHLPFSALPPLFRSRQLIRGVLRVNKRNRSDAYVWCEDLDADVYVCGSRDRNRALEGDVVAVRLADVEKVLREKKEKEEAKLARNGGQARTRMPDEEDENEIIFGGDDDIDTVKPKYSGVVVAVLERAQNQDFSGTLTLMRPNNKRAQEEKAAEQVRLAEGDNLKKETPRIVWFKATDKRVPLIAIPIEQAPADFVENNDAYISRLFVGSIKRWPITSLHPFGYLERELGKVTDLDVQVMAILADNNVSEQPFSDSVMSCLPSTVLNNELSATDLKDRRDYTEQRMFTIDPTGSNALDDALSVCKLSEDTFEVGVHVSDVTHYIVPHSAMDKEARARGVRVDLQHKFVPMLPTELTDQVTNLDPGKKRLAISVVWTITSKGKILDTWIGKTVVRSDAKLSYQDAQKALDNESISESLPDQLRQDIEHDIRKLAMIGSGMRDMRLEEGGAMTLLRDELDFNFEYGYQVAPSNVFTATRPHVATCIKELLLQANISVAQKISSHLPDQALCRRQAPPVNRKIRELEAYATRHLGVSLDVSNAKTIEQSVSSIQDVQLRKLVTSLVLKTFYPPKYYCTGTLDILKYSHYALNVPLFTHFTAPSRRFADIIVHRQLDTVLTDDKQFYLDRDTMQKLAQHCNVKKEAARVAREQTSLLFLSRYLCAKQQPPVQSIVVFRDAIVVAVSDQYFDVLVPDLNIEKRIHLAHLPVWRSNFDEHINALSLYWKKGVATPTGHHQTYESEDEDELDEEALLEEMEEEITDAPVMTKLNQDKKPATTTTEKQQPIVKRPMGRRASVLRSRLSDSTGYSMDQSSQTIKALDRIKVAVIVETIKPPPVVRVLAANPFA</sequence>
<dbReference type="InterPro" id="IPR041093">
    <property type="entry name" value="Dis3l2-like_C"/>
</dbReference>
<dbReference type="Pfam" id="PF17849">
    <property type="entry name" value="OB_Dis3"/>
    <property type="match status" value="1"/>
</dbReference>
<feature type="region of interest" description="Disordered" evidence="2">
    <location>
        <begin position="1"/>
        <end position="116"/>
    </location>
</feature>
<dbReference type="EMBL" id="JAIXMP010000002">
    <property type="protein sequence ID" value="KAI9276816.1"/>
    <property type="molecule type" value="Genomic_DNA"/>
</dbReference>
<feature type="compositionally biased region" description="Low complexity" evidence="2">
    <location>
        <begin position="154"/>
        <end position="177"/>
    </location>
</feature>
<evidence type="ECO:0000256" key="2">
    <source>
        <dbReference type="SAM" id="MobiDB-lite"/>
    </source>
</evidence>
<evidence type="ECO:0000313" key="4">
    <source>
        <dbReference type="EMBL" id="KAI9276816.1"/>
    </source>
</evidence>
<dbReference type="GO" id="GO:0003723">
    <property type="term" value="F:RNA binding"/>
    <property type="evidence" value="ECO:0007669"/>
    <property type="project" value="InterPro"/>
</dbReference>